<feature type="coiled-coil region" evidence="1">
    <location>
        <begin position="116"/>
        <end position="190"/>
    </location>
</feature>
<comment type="caution">
    <text evidence="2">The sequence shown here is derived from an EMBL/GenBank/DDBJ whole genome shotgun (WGS) entry which is preliminary data.</text>
</comment>
<protein>
    <submittedName>
        <fullName evidence="2">Uncharacterized protein</fullName>
    </submittedName>
</protein>
<dbReference type="InterPro" id="IPR057178">
    <property type="entry name" value="DUF7856"/>
</dbReference>
<keyword evidence="1" id="KW-0175">Coiled coil</keyword>
<organism evidence="2 3">
    <name type="scientific">Halobellus ruber</name>
    <dbReference type="NCBI Taxonomy" id="2761102"/>
    <lineage>
        <taxon>Archaea</taxon>
        <taxon>Methanobacteriati</taxon>
        <taxon>Methanobacteriota</taxon>
        <taxon>Stenosarchaea group</taxon>
        <taxon>Halobacteria</taxon>
        <taxon>Halobacteriales</taxon>
        <taxon>Haloferacaceae</taxon>
        <taxon>Halobellus</taxon>
    </lineage>
</organism>
<gene>
    <name evidence="2" type="ORF">H5V44_14390</name>
</gene>
<dbReference type="AlphaFoldDB" id="A0A7J9SL79"/>
<name>A0A7J9SL79_9EURY</name>
<evidence type="ECO:0000313" key="3">
    <source>
        <dbReference type="Proteomes" id="UP000546257"/>
    </source>
</evidence>
<sequence length="296" mass="31554">MTGGTVRLRLPDGAEFEGPIVDLRGVDADVSPAAILAAIRAGCPTRPDRPTVYAPPPTRVHTHVCRLSPEIPLDRRAALAAVGAARGVETTSDADLAAAKRSLRDLSVPTVDDAELRAARRRAAEAGSETERLRERVATLRGRVAARRVDGDDDAVAEAETALSEATRELSEASTEEVAATQRLATLERRADRSRDAREKRLRLEDRIANRRRARRAAHADAVEPDFRDARGRIGSALGGRFGTCGDDAGTPLRDALAVAAVAPIRAPVVVDPDVVSALGGPEATFERLDAPLVIR</sequence>
<proteinExistence type="predicted"/>
<dbReference type="Proteomes" id="UP000546257">
    <property type="component" value="Unassembled WGS sequence"/>
</dbReference>
<dbReference type="Pfam" id="PF25254">
    <property type="entry name" value="DUF7856"/>
    <property type="match status" value="1"/>
</dbReference>
<evidence type="ECO:0000313" key="2">
    <source>
        <dbReference type="EMBL" id="MBB6647458.1"/>
    </source>
</evidence>
<evidence type="ECO:0000256" key="1">
    <source>
        <dbReference type="SAM" id="Coils"/>
    </source>
</evidence>
<accession>A0A7J9SL79</accession>
<reference evidence="2 3" key="1">
    <citation type="submission" date="2020-08" db="EMBL/GenBank/DDBJ databases">
        <authorList>
            <person name="Seo M.-J."/>
        </authorList>
    </citation>
    <scope>NUCLEOTIDE SEQUENCE [LARGE SCALE GENOMIC DNA]</scope>
    <source>
        <strain evidence="2 3">MBLA0160</strain>
    </source>
</reference>
<dbReference type="EMBL" id="JACKXD010000005">
    <property type="protein sequence ID" value="MBB6647458.1"/>
    <property type="molecule type" value="Genomic_DNA"/>
</dbReference>
<keyword evidence="3" id="KW-1185">Reference proteome</keyword>
<dbReference type="RefSeq" id="WP_185193830.1">
    <property type="nucleotide sequence ID" value="NZ_JACKXD010000005.1"/>
</dbReference>